<reference evidence="4 5" key="1">
    <citation type="journal article" date="2012" name="Environ. Microbiol.">
        <title>The genome sequence of Desulfatibacillum alkenivorans AK-01: a blueprint for anaerobic alkane oxidation.</title>
        <authorList>
            <person name="Callaghan A.V."/>
            <person name="Morris B.E."/>
            <person name="Pereira I.A."/>
            <person name="McInerney M.J."/>
            <person name="Austin R.N."/>
            <person name="Groves J.T."/>
            <person name="Kukor J.J."/>
            <person name="Suflita J.M."/>
            <person name="Young L.Y."/>
            <person name="Zylstra G.J."/>
            <person name="Wawrik B."/>
        </authorList>
    </citation>
    <scope>NUCLEOTIDE SEQUENCE [LARGE SCALE GENOMIC DNA]</scope>
    <source>
        <strain evidence="4 5">AK-01</strain>
    </source>
</reference>
<dbReference type="InterPro" id="IPR013196">
    <property type="entry name" value="HTH_11"/>
</dbReference>
<dbReference type="PANTHER" id="PTHR34580:SF1">
    <property type="entry name" value="PROTEIN PAFC"/>
    <property type="match status" value="1"/>
</dbReference>
<dbReference type="InterPro" id="IPR028349">
    <property type="entry name" value="PafC-like"/>
</dbReference>
<feature type="domain" description="WCX" evidence="3">
    <location>
        <begin position="243"/>
        <end position="318"/>
    </location>
</feature>
<protein>
    <submittedName>
        <fullName evidence="4">Helix-turn-helix type 11 domain protein</fullName>
    </submittedName>
</protein>
<dbReference type="InterPro" id="IPR036390">
    <property type="entry name" value="WH_DNA-bd_sf"/>
</dbReference>
<dbReference type="AlphaFoldDB" id="B8FDH4"/>
<dbReference type="InterPro" id="IPR026881">
    <property type="entry name" value="WYL_dom"/>
</dbReference>
<evidence type="ECO:0000313" key="4">
    <source>
        <dbReference type="EMBL" id="ACL06605.1"/>
    </source>
</evidence>
<name>B8FDH4_DESAL</name>
<dbReference type="InterPro" id="IPR036388">
    <property type="entry name" value="WH-like_DNA-bd_sf"/>
</dbReference>
<evidence type="ECO:0000313" key="5">
    <source>
        <dbReference type="Proteomes" id="UP000000739"/>
    </source>
</evidence>
<sequence length="340" mass="39891">MRGDQLARQWRILRHIEASHNGLSVRDIMDLENTSRRTVYRDLEALQAAGFPLFTEKIEGQARWAFIDDYKFQVPQPFTTTELMSLYLYGDFIKVFKDTWYYDALESLFKKVRATLPRETLAYLDNVQSAFSVGIRPFKEYGKYREILNQLSKVLPRRERVEMIYQSLRSPKESLRKVDPYALRFLDGTIYLIGFCHLRGEVRTFVVDRIKMLKVTGAAFDLPKDFSLEEYTSRSFKVMQDELHTVKVRISPEWSRWVGEKIWHESQRMKKLPDGGLELAFEVAGLDEIKQWILSLGKEACVIAPGQLRDMVVREMQDSLERYSYALTDEDNAKEAKRHS</sequence>
<dbReference type="InterPro" id="IPR057727">
    <property type="entry name" value="WCX_dom"/>
</dbReference>
<dbReference type="RefSeq" id="WP_015949642.1">
    <property type="nucleotide sequence ID" value="NC_011768.1"/>
</dbReference>
<dbReference type="PIRSF" id="PIRSF016838">
    <property type="entry name" value="PafC"/>
    <property type="match status" value="1"/>
</dbReference>
<dbReference type="SUPFAM" id="SSF46785">
    <property type="entry name" value="Winged helix' DNA-binding domain"/>
    <property type="match status" value="1"/>
</dbReference>
<dbReference type="KEGG" id="dal:Dalk_4932"/>
<keyword evidence="5" id="KW-1185">Reference proteome</keyword>
<feature type="domain" description="Helix-turn-helix type 11" evidence="1">
    <location>
        <begin position="8"/>
        <end position="56"/>
    </location>
</feature>
<dbReference type="Proteomes" id="UP000000739">
    <property type="component" value="Chromosome"/>
</dbReference>
<organism evidence="4 5">
    <name type="scientific">Desulfatibacillum aliphaticivorans</name>
    <dbReference type="NCBI Taxonomy" id="218208"/>
    <lineage>
        <taxon>Bacteria</taxon>
        <taxon>Pseudomonadati</taxon>
        <taxon>Thermodesulfobacteriota</taxon>
        <taxon>Desulfobacteria</taxon>
        <taxon>Desulfobacterales</taxon>
        <taxon>Desulfatibacillaceae</taxon>
        <taxon>Desulfatibacillum</taxon>
    </lineage>
</organism>
<dbReference type="Pfam" id="PF08279">
    <property type="entry name" value="HTH_11"/>
    <property type="match status" value="1"/>
</dbReference>
<evidence type="ECO:0000259" key="1">
    <source>
        <dbReference type="Pfam" id="PF08279"/>
    </source>
</evidence>
<dbReference type="Pfam" id="PF25583">
    <property type="entry name" value="WCX"/>
    <property type="match status" value="1"/>
</dbReference>
<proteinExistence type="predicted"/>
<dbReference type="Gene3D" id="1.10.10.10">
    <property type="entry name" value="Winged helix-like DNA-binding domain superfamily/Winged helix DNA-binding domain"/>
    <property type="match status" value="1"/>
</dbReference>
<evidence type="ECO:0000259" key="2">
    <source>
        <dbReference type="Pfam" id="PF13280"/>
    </source>
</evidence>
<dbReference type="PANTHER" id="PTHR34580">
    <property type="match status" value="1"/>
</dbReference>
<dbReference type="HOGENOM" id="CLU_041141_4_1_7"/>
<gene>
    <name evidence="4" type="ordered locus">Dalk_4932</name>
</gene>
<dbReference type="InterPro" id="IPR051534">
    <property type="entry name" value="CBASS_pafABC_assoc_protein"/>
</dbReference>
<dbReference type="EMBL" id="CP001322">
    <property type="protein sequence ID" value="ACL06605.1"/>
    <property type="molecule type" value="Genomic_DNA"/>
</dbReference>
<evidence type="ECO:0000259" key="3">
    <source>
        <dbReference type="Pfam" id="PF25583"/>
    </source>
</evidence>
<accession>B8FDH4</accession>
<feature type="domain" description="WYL" evidence="2">
    <location>
        <begin position="146"/>
        <end position="215"/>
    </location>
</feature>
<dbReference type="Pfam" id="PF13280">
    <property type="entry name" value="WYL"/>
    <property type="match status" value="1"/>
</dbReference>
<dbReference type="eggNOG" id="COG2378">
    <property type="taxonomic scope" value="Bacteria"/>
</dbReference>
<dbReference type="PROSITE" id="PS52050">
    <property type="entry name" value="WYL"/>
    <property type="match status" value="1"/>
</dbReference>